<comment type="caution">
    <text evidence="2">The sequence shown here is derived from an EMBL/GenBank/DDBJ whole genome shotgun (WGS) entry which is preliminary data.</text>
</comment>
<evidence type="ECO:0000259" key="1">
    <source>
        <dbReference type="Pfam" id="PF13723"/>
    </source>
</evidence>
<evidence type="ECO:0000313" key="2">
    <source>
        <dbReference type="EMBL" id="OGH03999.1"/>
    </source>
</evidence>
<accession>A0A1F6H0X7</accession>
<name>A0A1F6H0X7_9PROT</name>
<feature type="domain" description="Beta-ketoacyl synthase-like N-terminal" evidence="1">
    <location>
        <begin position="28"/>
        <end position="189"/>
    </location>
</feature>
<protein>
    <recommendedName>
        <fullName evidence="1">Beta-ketoacyl synthase-like N-terminal domain-containing protein</fullName>
    </recommendedName>
</protein>
<dbReference type="InterPro" id="IPR014030">
    <property type="entry name" value="Ketoacyl_synth_N"/>
</dbReference>
<dbReference type="Pfam" id="PF13723">
    <property type="entry name" value="Ketoacyl-synt_2"/>
    <property type="match status" value="1"/>
</dbReference>
<dbReference type="EMBL" id="MFNF01000008">
    <property type="protein sequence ID" value="OGH03999.1"/>
    <property type="molecule type" value="Genomic_DNA"/>
</dbReference>
<dbReference type="AlphaFoldDB" id="A0A1F6H0X7"/>
<proteinExistence type="predicted"/>
<evidence type="ECO:0000313" key="3">
    <source>
        <dbReference type="Proteomes" id="UP000177583"/>
    </source>
</evidence>
<dbReference type="Proteomes" id="UP000177583">
    <property type="component" value="Unassembled WGS sequence"/>
</dbReference>
<gene>
    <name evidence="2" type="ORF">A2557_11280</name>
</gene>
<sequence>MKLISWCFFLPGCNDPSRLAGWVRPEGPAPEPSLEFLPPLARRRVSWVGKLALDLAHRLAPPTVMREALLLLASQHGEITTTALLLDQLTRGEVLSPAGFSHSVHNSPVGRVSLALDNRQPAGAVSAGVGSLGAGLVEALGLLCRYEGRKVALLFADEPVPAGLHPPLHCQDGPYGLGLLLGAGTGLEVKFLPGPPPPQVSEFGAAVLVPLLLWLQAPLGAFLLPGPGGPLELTWAGSAL</sequence>
<reference evidence="2 3" key="1">
    <citation type="journal article" date="2016" name="Nat. Commun.">
        <title>Thousands of microbial genomes shed light on interconnected biogeochemical processes in an aquifer system.</title>
        <authorList>
            <person name="Anantharaman K."/>
            <person name="Brown C.T."/>
            <person name="Hug L.A."/>
            <person name="Sharon I."/>
            <person name="Castelle C.J."/>
            <person name="Probst A.J."/>
            <person name="Thomas B.C."/>
            <person name="Singh A."/>
            <person name="Wilkins M.J."/>
            <person name="Karaoz U."/>
            <person name="Brodie E.L."/>
            <person name="Williams K.H."/>
            <person name="Hubbard S.S."/>
            <person name="Banfield J.F."/>
        </authorList>
    </citation>
    <scope>NUCLEOTIDE SEQUENCE [LARGE SCALE GENOMIC DNA]</scope>
</reference>
<organism evidence="2 3">
    <name type="scientific">Candidatus Lambdaproteobacteria bacterium RIFOXYD2_FULL_56_26</name>
    <dbReference type="NCBI Taxonomy" id="1817773"/>
    <lineage>
        <taxon>Bacteria</taxon>
        <taxon>Pseudomonadati</taxon>
        <taxon>Pseudomonadota</taxon>
        <taxon>Candidatus Lambdaproteobacteria</taxon>
    </lineage>
</organism>